<dbReference type="SUPFAM" id="SSF75516">
    <property type="entry name" value="Pheromone-binding domain of LuxR-like quorum-sensing transcription factors"/>
    <property type="match status" value="1"/>
</dbReference>
<organism evidence="5 6">
    <name type="scientific">Rhizomicrobium electricum</name>
    <dbReference type="NCBI Taxonomy" id="480070"/>
    <lineage>
        <taxon>Bacteria</taxon>
        <taxon>Pseudomonadati</taxon>
        <taxon>Pseudomonadota</taxon>
        <taxon>Alphaproteobacteria</taxon>
        <taxon>Micropepsales</taxon>
        <taxon>Micropepsaceae</taxon>
        <taxon>Rhizomicrobium</taxon>
    </lineage>
</organism>
<dbReference type="Gene3D" id="1.10.10.10">
    <property type="entry name" value="Winged helix-like DNA-binding domain superfamily/Winged helix DNA-binding domain"/>
    <property type="match status" value="1"/>
</dbReference>
<name>A0ABN1FB46_9PROT</name>
<dbReference type="Gene3D" id="3.30.450.80">
    <property type="entry name" value="Transcription factor LuxR-like, autoinducer-binding domain"/>
    <property type="match status" value="1"/>
</dbReference>
<dbReference type="PRINTS" id="PR00038">
    <property type="entry name" value="HTHLUXR"/>
</dbReference>
<reference evidence="5 6" key="1">
    <citation type="journal article" date="2019" name="Int. J. Syst. Evol. Microbiol.">
        <title>The Global Catalogue of Microorganisms (GCM) 10K type strain sequencing project: providing services to taxonomists for standard genome sequencing and annotation.</title>
        <authorList>
            <consortium name="The Broad Institute Genomics Platform"/>
            <consortium name="The Broad Institute Genome Sequencing Center for Infectious Disease"/>
            <person name="Wu L."/>
            <person name="Ma J."/>
        </authorList>
    </citation>
    <scope>NUCLEOTIDE SEQUENCE [LARGE SCALE GENOMIC DNA]</scope>
    <source>
        <strain evidence="5 6">JCM 15089</strain>
    </source>
</reference>
<dbReference type="CDD" id="cd06170">
    <property type="entry name" value="LuxR_C_like"/>
    <property type="match status" value="1"/>
</dbReference>
<dbReference type="Proteomes" id="UP001499951">
    <property type="component" value="Unassembled WGS sequence"/>
</dbReference>
<dbReference type="EMBL" id="BAAADD010000013">
    <property type="protein sequence ID" value="GAA0586924.1"/>
    <property type="molecule type" value="Genomic_DNA"/>
</dbReference>
<dbReference type="InterPro" id="IPR036693">
    <property type="entry name" value="TF_LuxR_autoind-bd_dom_sf"/>
</dbReference>
<dbReference type="PROSITE" id="PS50043">
    <property type="entry name" value="HTH_LUXR_2"/>
    <property type="match status" value="1"/>
</dbReference>
<dbReference type="InterPro" id="IPR000792">
    <property type="entry name" value="Tscrpt_reg_LuxR_C"/>
</dbReference>
<keyword evidence="2" id="KW-0238">DNA-binding</keyword>
<accession>A0ABN1FB46</accession>
<dbReference type="InterPro" id="IPR036388">
    <property type="entry name" value="WH-like_DNA-bd_sf"/>
</dbReference>
<dbReference type="SUPFAM" id="SSF46894">
    <property type="entry name" value="C-terminal effector domain of the bipartite response regulators"/>
    <property type="match status" value="1"/>
</dbReference>
<dbReference type="Pfam" id="PF03472">
    <property type="entry name" value="Autoind_bind"/>
    <property type="match status" value="1"/>
</dbReference>
<comment type="caution">
    <text evidence="5">The sequence shown here is derived from an EMBL/GenBank/DDBJ whole genome shotgun (WGS) entry which is preliminary data.</text>
</comment>
<dbReference type="PANTHER" id="PTHR44688">
    <property type="entry name" value="DNA-BINDING TRANSCRIPTIONAL ACTIVATOR DEVR_DOSR"/>
    <property type="match status" value="1"/>
</dbReference>
<keyword evidence="6" id="KW-1185">Reference proteome</keyword>
<feature type="domain" description="HTH luxR-type" evidence="4">
    <location>
        <begin position="168"/>
        <end position="233"/>
    </location>
</feature>
<dbReference type="InterPro" id="IPR005143">
    <property type="entry name" value="TF_LuxR_autoind-bd_dom"/>
</dbReference>
<dbReference type="SMART" id="SM00421">
    <property type="entry name" value="HTH_LUXR"/>
    <property type="match status" value="1"/>
</dbReference>
<evidence type="ECO:0000256" key="2">
    <source>
        <dbReference type="ARBA" id="ARBA00023125"/>
    </source>
</evidence>
<protein>
    <submittedName>
        <fullName evidence="5">LuxR family transcriptional regulator</fullName>
    </submittedName>
</protein>
<evidence type="ECO:0000259" key="4">
    <source>
        <dbReference type="PROSITE" id="PS50043"/>
    </source>
</evidence>
<sequence length="237" mass="26479">MGLAAFEYIDRLQRLDEPQAVRAAFADAITALGVTSFALLEVNPNPEAFQRTVIDDTMPVGWKERYFEQKYAAIDPCVRAIASSVEPFLWSEALARSRREKPQRRIYDEAGSFGLNQGLCVPIYGPNRYMAFATLAGPQLDLAPTSRAALHVMALYTHNRLLTLMQTETTEAPTLTRRERECLTWVAQGKSDWEIGEILKISERTAHWYIECAKRKFGVATRIQAVVNAAAAGLIGV</sequence>
<evidence type="ECO:0000313" key="5">
    <source>
        <dbReference type="EMBL" id="GAA0586924.1"/>
    </source>
</evidence>
<proteinExistence type="predicted"/>
<evidence type="ECO:0000313" key="6">
    <source>
        <dbReference type="Proteomes" id="UP001499951"/>
    </source>
</evidence>
<keyword evidence="1" id="KW-0805">Transcription regulation</keyword>
<dbReference type="InterPro" id="IPR016032">
    <property type="entry name" value="Sig_transdc_resp-reg_C-effctor"/>
</dbReference>
<evidence type="ECO:0000256" key="1">
    <source>
        <dbReference type="ARBA" id="ARBA00023015"/>
    </source>
</evidence>
<dbReference type="PANTHER" id="PTHR44688:SF16">
    <property type="entry name" value="DNA-BINDING TRANSCRIPTIONAL ACTIVATOR DEVR_DOSR"/>
    <property type="match status" value="1"/>
</dbReference>
<evidence type="ECO:0000256" key="3">
    <source>
        <dbReference type="ARBA" id="ARBA00023163"/>
    </source>
</evidence>
<gene>
    <name evidence="5" type="ORF">GCM10008942_39940</name>
</gene>
<dbReference type="Pfam" id="PF00196">
    <property type="entry name" value="GerE"/>
    <property type="match status" value="1"/>
</dbReference>
<keyword evidence="3" id="KW-0804">Transcription</keyword>